<sequence length="194" mass="21810">MTINLMDKEGHGIAPDAFISGMSRNQETFLGWYNAFSWTNPEDEAYFAAGFGRGLRCAIIAADWCGDVARNVPVVLRVMEKAQIPTEVFIMEENLDLIDQFLTFGGRSIPVVLLLDNDGNVLGKWGPRPIYVQEPMVEFKTHHQDKDHPGYQDKMRETYAEIHKRYGEGTGYQTLIVAELKDLIASISSPPVSK</sequence>
<evidence type="ECO:0000313" key="2">
    <source>
        <dbReference type="Proteomes" id="UP000663505"/>
    </source>
</evidence>
<organism evidence="1 2">
    <name type="scientific">Alicyclobacillus mengziensis</name>
    <dbReference type="NCBI Taxonomy" id="2931921"/>
    <lineage>
        <taxon>Bacteria</taxon>
        <taxon>Bacillati</taxon>
        <taxon>Bacillota</taxon>
        <taxon>Bacilli</taxon>
        <taxon>Bacillales</taxon>
        <taxon>Alicyclobacillaceae</taxon>
        <taxon>Alicyclobacillus</taxon>
    </lineage>
</organism>
<reference evidence="1 2" key="1">
    <citation type="submission" date="2021-02" db="EMBL/GenBank/DDBJ databases">
        <title>Alicyclobacillus curvatus sp. nov. and Alicyclobacillus mengziensis sp. nov., two acidophilic bacteria isolated from acid mine drainage.</title>
        <authorList>
            <person name="Huang Y."/>
        </authorList>
    </citation>
    <scope>NUCLEOTIDE SEQUENCE [LARGE SCALE GENOMIC DNA]</scope>
    <source>
        <strain evidence="1 2">S30H14</strain>
    </source>
</reference>
<proteinExistence type="predicted"/>
<dbReference type="Proteomes" id="UP000663505">
    <property type="component" value="Chromosome"/>
</dbReference>
<gene>
    <name evidence="1" type="ORF">JZ786_08530</name>
</gene>
<evidence type="ECO:0000313" key="1">
    <source>
        <dbReference type="EMBL" id="QSO48963.1"/>
    </source>
</evidence>
<dbReference type="AlphaFoldDB" id="A0A9X7Z8Z8"/>
<dbReference type="RefSeq" id="WP_206658278.1">
    <property type="nucleotide sequence ID" value="NZ_CP071182.1"/>
</dbReference>
<dbReference type="EMBL" id="CP071182">
    <property type="protein sequence ID" value="QSO48963.1"/>
    <property type="molecule type" value="Genomic_DNA"/>
</dbReference>
<dbReference type="SUPFAM" id="SSF52833">
    <property type="entry name" value="Thioredoxin-like"/>
    <property type="match status" value="1"/>
</dbReference>
<keyword evidence="2" id="KW-1185">Reference proteome</keyword>
<dbReference type="KEGG" id="afx:JZ786_08530"/>
<dbReference type="Gene3D" id="3.40.30.10">
    <property type="entry name" value="Glutaredoxin"/>
    <property type="match status" value="1"/>
</dbReference>
<accession>A0A9X7Z8Z8</accession>
<protein>
    <submittedName>
        <fullName evidence="1">Thioredoxin family protein</fullName>
    </submittedName>
</protein>
<name>A0A9X7Z8Z8_9BACL</name>
<dbReference type="InterPro" id="IPR036249">
    <property type="entry name" value="Thioredoxin-like_sf"/>
</dbReference>
<dbReference type="Pfam" id="PF14595">
    <property type="entry name" value="Thioredoxin_9"/>
    <property type="match status" value="1"/>
</dbReference>